<name>E2C1Z7_HARSA</name>
<evidence type="ECO:0000313" key="3">
    <source>
        <dbReference type="Proteomes" id="UP000008237"/>
    </source>
</evidence>
<feature type="compositionally biased region" description="Polar residues" evidence="1">
    <location>
        <begin position="101"/>
        <end position="129"/>
    </location>
</feature>
<reference evidence="2 3" key="1">
    <citation type="journal article" date="2010" name="Science">
        <title>Genomic comparison of the ants Camponotus floridanus and Harpegnathos saltator.</title>
        <authorList>
            <person name="Bonasio R."/>
            <person name="Zhang G."/>
            <person name="Ye C."/>
            <person name="Mutti N.S."/>
            <person name="Fang X."/>
            <person name="Qin N."/>
            <person name="Donahue G."/>
            <person name="Yang P."/>
            <person name="Li Q."/>
            <person name="Li C."/>
            <person name="Zhang P."/>
            <person name="Huang Z."/>
            <person name="Berger S.L."/>
            <person name="Reinberg D."/>
            <person name="Wang J."/>
            <person name="Liebig J."/>
        </authorList>
    </citation>
    <scope>NUCLEOTIDE SEQUENCE [LARGE SCALE GENOMIC DNA]</scope>
    <source>
        <strain evidence="2 3">R22 G/1</strain>
    </source>
</reference>
<dbReference type="InParanoid" id="E2C1Z7"/>
<proteinExistence type="predicted"/>
<gene>
    <name evidence="2" type="ORF">EAI_06422</name>
</gene>
<organism evidence="3">
    <name type="scientific">Harpegnathos saltator</name>
    <name type="common">Jerdon's jumping ant</name>
    <dbReference type="NCBI Taxonomy" id="610380"/>
    <lineage>
        <taxon>Eukaryota</taxon>
        <taxon>Metazoa</taxon>
        <taxon>Ecdysozoa</taxon>
        <taxon>Arthropoda</taxon>
        <taxon>Hexapoda</taxon>
        <taxon>Insecta</taxon>
        <taxon>Pterygota</taxon>
        <taxon>Neoptera</taxon>
        <taxon>Endopterygota</taxon>
        <taxon>Hymenoptera</taxon>
        <taxon>Apocrita</taxon>
        <taxon>Aculeata</taxon>
        <taxon>Formicoidea</taxon>
        <taxon>Formicidae</taxon>
        <taxon>Ponerinae</taxon>
        <taxon>Ponerini</taxon>
        <taxon>Harpegnathos</taxon>
    </lineage>
</organism>
<dbReference type="AlphaFoldDB" id="E2C1Z7"/>
<evidence type="ECO:0000313" key="2">
    <source>
        <dbReference type="EMBL" id="EFN78034.1"/>
    </source>
</evidence>
<sequence>MSSIFFRCKQLESVGIAPDCRLKLRSHNFEMYQSGEFWYNVAEVSSVSYYSRHVSDALPIQSYDKSWKPEYSELRAAIGILRRSLTNVHASQTPKPAIYTSRGTQSRAFTQQTRSTSHAGSPSQYTQLTIKRPPSDTAGMHQRVPPVTSELCTSDEFL</sequence>
<protein>
    <submittedName>
        <fullName evidence="2">Uncharacterized protein</fullName>
    </submittedName>
</protein>
<dbReference type="Proteomes" id="UP000008237">
    <property type="component" value="Unassembled WGS sequence"/>
</dbReference>
<feature type="region of interest" description="Disordered" evidence="1">
    <location>
        <begin position="94"/>
        <end position="146"/>
    </location>
</feature>
<accession>E2C1Z7</accession>
<keyword evidence="3" id="KW-1185">Reference proteome</keyword>
<evidence type="ECO:0000256" key="1">
    <source>
        <dbReference type="SAM" id="MobiDB-lite"/>
    </source>
</evidence>
<dbReference type="EMBL" id="GL452030">
    <property type="protein sequence ID" value="EFN78034.1"/>
    <property type="molecule type" value="Genomic_DNA"/>
</dbReference>